<dbReference type="Gene3D" id="3.50.50.60">
    <property type="entry name" value="FAD/NAD(P)-binding domain"/>
    <property type="match status" value="1"/>
</dbReference>
<dbReference type="PANTHER" id="PTHR43563:SF1">
    <property type="entry name" value="AMINE OXIDASE [FLAVIN-CONTAINING] B"/>
    <property type="match status" value="1"/>
</dbReference>
<dbReference type="PANTHER" id="PTHR43563">
    <property type="entry name" value="AMINE OXIDASE"/>
    <property type="match status" value="1"/>
</dbReference>
<accession>A0ABS7GC03</accession>
<evidence type="ECO:0000313" key="2">
    <source>
        <dbReference type="Proteomes" id="UP000812961"/>
    </source>
</evidence>
<dbReference type="InterPro" id="IPR050703">
    <property type="entry name" value="Flavin_MAO"/>
</dbReference>
<dbReference type="InterPro" id="IPR036188">
    <property type="entry name" value="FAD/NAD-bd_sf"/>
</dbReference>
<gene>
    <name evidence="1" type="ORF">K1Y79_08365</name>
</gene>
<proteinExistence type="predicted"/>
<name>A0ABS7GC03_9BACT</name>
<organism evidence="1 2">
    <name type="scientific">Chitinophaga rhizophila</name>
    <dbReference type="NCBI Taxonomy" id="2866212"/>
    <lineage>
        <taxon>Bacteria</taxon>
        <taxon>Pseudomonadati</taxon>
        <taxon>Bacteroidota</taxon>
        <taxon>Chitinophagia</taxon>
        <taxon>Chitinophagales</taxon>
        <taxon>Chitinophagaceae</taxon>
        <taxon>Chitinophaga</taxon>
    </lineage>
</organism>
<dbReference type="Proteomes" id="UP000812961">
    <property type="component" value="Unassembled WGS sequence"/>
</dbReference>
<comment type="caution">
    <text evidence="1">The sequence shown here is derived from an EMBL/GenBank/DDBJ whole genome shotgun (WGS) entry which is preliminary data.</text>
</comment>
<dbReference type="EMBL" id="JAICCF010000001">
    <property type="protein sequence ID" value="MBW8684344.1"/>
    <property type="molecule type" value="Genomic_DNA"/>
</dbReference>
<dbReference type="RefSeq" id="WP_220249522.1">
    <property type="nucleotide sequence ID" value="NZ_JAICCF010000001.1"/>
</dbReference>
<sequence length="536" mass="60335">MRRRSFIQCIAGLTVVSSFLPSCQQQRVISGSIIGASAHTGHLLRDKNFAAPVTVTEHSVVVVGGGISGLSAARQLHRQGITDMVILDLEKEMGGNAACGKNQISAYPWGAHYVPIPNNDLTAYIDFMRECGVVTSPTDAPLPTYHDYYICFDPEERLYINGQWQEGLVPHYGVPDAERKQVQAFLHQMQVFREAKGQDGKDAFTIPMDNASKDPAFTALDTITMKEWLHQQGWTTPYLQWYVNYCTRDDYGTNYDEISAWVGIQYFASRKGKGVNVEHQDVLTWPEGNGWLAGHLKKELQPYFHNEALVARIQEEDGKLSIDYFDVKESRLKRIRAQQCILAVPQFVAGRILQDEARIRKVHQHIQYSPWMVANLRVGDLEERTGFPSSWDNVIYNSPSLGYVKATHQQVTQEKAVRNLTYYLPLTGGQPAEERKAAIERTHTEWVKMIVNDLDKVHPNIAEAIEEVNIMIWGHAMSKPVPGMAHGNIRQELAASVNNRLHFAHTDLAGNSLFEEAFYQGLSAAQKVITQLSGKI</sequence>
<evidence type="ECO:0000313" key="1">
    <source>
        <dbReference type="EMBL" id="MBW8684344.1"/>
    </source>
</evidence>
<dbReference type="Pfam" id="PF13450">
    <property type="entry name" value="NAD_binding_8"/>
    <property type="match status" value="1"/>
</dbReference>
<protein>
    <submittedName>
        <fullName evidence="1">NAD(P)-binding protein</fullName>
    </submittedName>
</protein>
<reference evidence="1 2" key="1">
    <citation type="submission" date="2021-08" db="EMBL/GenBank/DDBJ databases">
        <title>The genome sequence of Chitinophaga sp. B61.</title>
        <authorList>
            <person name="Zhang X."/>
        </authorList>
    </citation>
    <scope>NUCLEOTIDE SEQUENCE [LARGE SCALE GENOMIC DNA]</scope>
    <source>
        <strain evidence="1 2">B61</strain>
    </source>
</reference>
<dbReference type="SUPFAM" id="SSF51905">
    <property type="entry name" value="FAD/NAD(P)-binding domain"/>
    <property type="match status" value="1"/>
</dbReference>
<keyword evidence="2" id="KW-1185">Reference proteome</keyword>